<evidence type="ECO:0000313" key="11">
    <source>
        <dbReference type="Proteomes" id="UP000054383"/>
    </source>
</evidence>
<evidence type="ECO:0000256" key="5">
    <source>
        <dbReference type="ARBA" id="ARBA00029691"/>
    </source>
</evidence>
<evidence type="ECO:0000256" key="7">
    <source>
        <dbReference type="RuleBase" id="RU367032"/>
    </source>
</evidence>
<dbReference type="InterPro" id="IPR036388">
    <property type="entry name" value="WH-like_DNA-bd_sf"/>
</dbReference>
<dbReference type="Gene3D" id="1.10.10.10">
    <property type="entry name" value="Winged helix-like DNA-binding domain superfamily/Winged helix DNA-binding domain"/>
    <property type="match status" value="1"/>
</dbReference>
<dbReference type="Pfam" id="PF04695">
    <property type="entry name" value="Pex14_N"/>
    <property type="match status" value="1"/>
</dbReference>
<dbReference type="GO" id="GO:1990429">
    <property type="term" value="C:peroxisomal importomer complex"/>
    <property type="evidence" value="ECO:0007669"/>
    <property type="project" value="TreeGrafter"/>
</dbReference>
<dbReference type="GO" id="GO:0005102">
    <property type="term" value="F:signaling receptor binding"/>
    <property type="evidence" value="ECO:0007669"/>
    <property type="project" value="TreeGrafter"/>
</dbReference>
<dbReference type="GO" id="GO:0005778">
    <property type="term" value="C:peroxisomal membrane"/>
    <property type="evidence" value="ECO:0007669"/>
    <property type="project" value="UniProtKB-SubCell"/>
</dbReference>
<protein>
    <recommendedName>
        <fullName evidence="4 7">Peroxisomal membrane protein PEX14</fullName>
    </recommendedName>
    <alternativeName>
        <fullName evidence="5 7">Peroxin-14</fullName>
    </alternativeName>
</protein>
<evidence type="ECO:0000256" key="1">
    <source>
        <dbReference type="ARBA" id="ARBA00005443"/>
    </source>
</evidence>
<evidence type="ECO:0000256" key="3">
    <source>
        <dbReference type="ARBA" id="ARBA00023140"/>
    </source>
</evidence>
<keyword evidence="2" id="KW-0811">Translocation</keyword>
<feature type="compositionally biased region" description="Acidic residues" evidence="8">
    <location>
        <begin position="253"/>
        <end position="263"/>
    </location>
</feature>
<feature type="compositionally biased region" description="Polar residues" evidence="8">
    <location>
        <begin position="118"/>
        <end position="127"/>
    </location>
</feature>
<keyword evidence="3 7" id="KW-0576">Peroxisome</keyword>
<feature type="region of interest" description="Disordered" evidence="8">
    <location>
        <begin position="242"/>
        <end position="304"/>
    </location>
</feature>
<keyword evidence="11" id="KW-1185">Reference proteome</keyword>
<gene>
    <name evidence="10" type="ORF">PISL3812_08899</name>
</gene>
<dbReference type="OMA" id="CDGLIYS"/>
<proteinExistence type="inferred from homology"/>
<dbReference type="InterPro" id="IPR025655">
    <property type="entry name" value="PEX14"/>
</dbReference>
<dbReference type="PANTHER" id="PTHR23058">
    <property type="entry name" value="PEROXISOMAL MEMBRANE PROTEIN PEX14"/>
    <property type="match status" value="1"/>
</dbReference>
<dbReference type="EMBL" id="CVMT01000010">
    <property type="protein sequence ID" value="CRG91845.1"/>
    <property type="molecule type" value="Genomic_DNA"/>
</dbReference>
<feature type="domain" description="Peroxisome membrane anchor protein Pex14p N-terminal" evidence="9">
    <location>
        <begin position="51"/>
        <end position="95"/>
    </location>
</feature>
<comment type="subcellular location">
    <subcellularLocation>
        <location evidence="6 7">Peroxisome membrane</location>
    </subcellularLocation>
</comment>
<evidence type="ECO:0000256" key="8">
    <source>
        <dbReference type="SAM" id="MobiDB-lite"/>
    </source>
</evidence>
<comment type="similarity">
    <text evidence="1 7">Belongs to the peroxin-14 family.</text>
</comment>
<dbReference type="OrthoDB" id="441517at2759"/>
<feature type="compositionally biased region" description="Low complexity" evidence="8">
    <location>
        <begin position="281"/>
        <end position="303"/>
    </location>
</feature>
<evidence type="ECO:0000313" key="10">
    <source>
        <dbReference type="EMBL" id="CRG91845.1"/>
    </source>
</evidence>
<comment type="function">
    <text evidence="7">Component of the PEX13-PEX14 docking complex, a translocon channel that specifically mediates the import of peroxisomal cargo proteins bound to PEX5 receptor. The PEX13-PEX14 docking complex forms a large import pore which can be opened to a diameter of about 9 nm. Mechanistically, PEX5 receptor along with cargo proteins associates with the PEX14 subunit of the PEX13-PEX14 docking complex in the cytosol, leading to the insertion of the receptor into the organelle membrane with the concomitant translocation of the cargo into the peroxisome matrix.</text>
</comment>
<accession>A0A0U1M8B7</accession>
<evidence type="ECO:0000256" key="6">
    <source>
        <dbReference type="ARBA" id="ARBA00046271"/>
    </source>
</evidence>
<keyword evidence="7" id="KW-0813">Transport</keyword>
<evidence type="ECO:0000259" key="9">
    <source>
        <dbReference type="Pfam" id="PF04695"/>
    </source>
</evidence>
<feature type="region of interest" description="Disordered" evidence="8">
    <location>
        <begin position="91"/>
        <end position="127"/>
    </location>
</feature>
<keyword evidence="7" id="KW-0653">Protein transport</keyword>
<name>A0A0U1M8B7_TALIS</name>
<dbReference type="Proteomes" id="UP000054383">
    <property type="component" value="Unassembled WGS sequence"/>
</dbReference>
<evidence type="ECO:0000256" key="2">
    <source>
        <dbReference type="ARBA" id="ARBA00023010"/>
    </source>
</evidence>
<feature type="region of interest" description="Disordered" evidence="8">
    <location>
        <begin position="1"/>
        <end position="73"/>
    </location>
</feature>
<evidence type="ECO:0000256" key="4">
    <source>
        <dbReference type="ARBA" id="ARBA00029502"/>
    </source>
</evidence>
<organism evidence="10 11">
    <name type="scientific">Talaromyces islandicus</name>
    <name type="common">Penicillium islandicum</name>
    <dbReference type="NCBI Taxonomy" id="28573"/>
    <lineage>
        <taxon>Eukaryota</taxon>
        <taxon>Fungi</taxon>
        <taxon>Dikarya</taxon>
        <taxon>Ascomycota</taxon>
        <taxon>Pezizomycotina</taxon>
        <taxon>Eurotiomycetes</taxon>
        <taxon>Eurotiomycetidae</taxon>
        <taxon>Eurotiales</taxon>
        <taxon>Trichocomaceae</taxon>
        <taxon>Talaromyces</taxon>
        <taxon>Talaromyces sect. Islandici</taxon>
    </lineage>
</organism>
<reference evidence="10 11" key="1">
    <citation type="submission" date="2015-04" db="EMBL/GenBank/DDBJ databases">
        <authorList>
            <person name="Syromyatnikov M.Y."/>
            <person name="Popov V.N."/>
        </authorList>
    </citation>
    <scope>NUCLEOTIDE SEQUENCE [LARGE SCALE GENOMIC DNA]</scope>
    <source>
        <strain evidence="10">WF-38-12</strain>
    </source>
</reference>
<keyword evidence="7" id="KW-0472">Membrane</keyword>
<dbReference type="GO" id="GO:0016560">
    <property type="term" value="P:protein import into peroxisome matrix, docking"/>
    <property type="evidence" value="ECO:0007669"/>
    <property type="project" value="UniProtKB-UniRule"/>
</dbReference>
<dbReference type="InterPro" id="IPR006785">
    <property type="entry name" value="Pex14_N"/>
</dbReference>
<dbReference type="PANTHER" id="PTHR23058:SF5">
    <property type="entry name" value="PEROXISOMAL MEMBRANE PROTEIN PEX14"/>
    <property type="match status" value="1"/>
</dbReference>
<sequence>MAGDSKPAIPEWQRKAAPSPPTSDNHDSSSGVATSDDASDNASPEPNSTEDRSALLEQAKTFLSDPSISDASTSRKIEFLESKGLSNDEIQALLGVSRNEDASSPASETTSDSDKTPLENNAPTQTQTTVSAISNNNAAATASSTTTTTPQRDVPPIITYPEFLVNTSAQNSKPPLISFQGVLYSLYAAAGLGATLYGSSEYLVKPMLKTLTEARHEFAETALKNLTALNEKLEQNVSKIPANIIPKSKSEKDEEDDDDDETESITSDPTELFHRDVATQTSSDLLSDSPPSSEETNSGSESSAIKAIDTHTERLSALTSHLKEFVSDHTSSRQVDDSARDKISDLQSYLDGLTYSSTNSYLGSNTMYNIYGSSGDINRSRSGSTDRKEQDAVAAFKAEIRGVKGALLSARNFPAGKAGVAR</sequence>
<dbReference type="AlphaFoldDB" id="A0A0U1M8B7"/>